<keyword evidence="2" id="KW-0472">Membrane</keyword>
<feature type="region of interest" description="Disordered" evidence="1">
    <location>
        <begin position="1"/>
        <end position="23"/>
    </location>
</feature>
<dbReference type="EMBL" id="WTQJ01000003">
    <property type="protein sequence ID" value="MWR12380.1"/>
    <property type="molecule type" value="Genomic_DNA"/>
</dbReference>
<dbReference type="AlphaFoldDB" id="A0A6D0I6J1"/>
<proteinExistence type="predicted"/>
<dbReference type="Pfam" id="PF10097">
    <property type="entry name" value="DUF2335"/>
    <property type="match status" value="1"/>
</dbReference>
<evidence type="ECO:0000256" key="2">
    <source>
        <dbReference type="SAM" id="Phobius"/>
    </source>
</evidence>
<feature type="transmembrane region" description="Helical" evidence="2">
    <location>
        <begin position="113"/>
        <end position="135"/>
    </location>
</feature>
<evidence type="ECO:0000256" key="1">
    <source>
        <dbReference type="SAM" id="MobiDB-lite"/>
    </source>
</evidence>
<name>A0A6D0I6J1_ECOLX</name>
<feature type="transmembrane region" description="Helical" evidence="2">
    <location>
        <begin position="141"/>
        <end position="160"/>
    </location>
</feature>
<dbReference type="Proteomes" id="UP000430387">
    <property type="component" value="Unassembled WGS sequence"/>
</dbReference>
<accession>A0A6D0I6J1</accession>
<dbReference type="InterPro" id="IPR019284">
    <property type="entry name" value="RP532"/>
</dbReference>
<evidence type="ECO:0000313" key="4">
    <source>
        <dbReference type="Proteomes" id="UP000430387"/>
    </source>
</evidence>
<gene>
    <name evidence="3" type="ORF">GQA06_00775</name>
</gene>
<organism evidence="3 4">
    <name type="scientific">Escherichia coli</name>
    <dbReference type="NCBI Taxonomy" id="562"/>
    <lineage>
        <taxon>Bacteria</taxon>
        <taxon>Pseudomonadati</taxon>
        <taxon>Pseudomonadota</taxon>
        <taxon>Gammaproteobacteria</taxon>
        <taxon>Enterobacterales</taxon>
        <taxon>Enterobacteriaceae</taxon>
        <taxon>Escherichia</taxon>
    </lineage>
</organism>
<comment type="caution">
    <text evidence="3">The sequence shown here is derived from an EMBL/GenBank/DDBJ whole genome shotgun (WGS) entry which is preliminary data.</text>
</comment>
<evidence type="ECO:0000313" key="3">
    <source>
        <dbReference type="EMBL" id="MWR12380.1"/>
    </source>
</evidence>
<dbReference type="RefSeq" id="WP_158181053.1">
    <property type="nucleotide sequence ID" value="NZ_JABEXY010000002.1"/>
</dbReference>
<sequence>MSHNKAKKNNEKPVNSDSRQLKTVDEDAMAQVMMEDPDLLERVSRRLPLEVKRVMVSKMTMHSGPLPDPDTLLRYKQVQDDAADRIITMAEKEQAHRHSTDHKRLDNDRKTKTLGQILGIASVVMVLALSAWLGYCDHPASAATVATGVTASLAAVFVFGQKYKTKQMSLQSKDEPDE</sequence>
<keyword evidence="2" id="KW-1133">Transmembrane helix</keyword>
<protein>
    <submittedName>
        <fullName evidence="3">DUF2335 domain-containing protein</fullName>
    </submittedName>
</protein>
<reference evidence="3 4" key="1">
    <citation type="submission" date="2019-12" db="EMBL/GenBank/DDBJ databases">
        <title>Enteriobacteria Tanzani isolates_8377-8380.</title>
        <authorList>
            <person name="Subbiah M."/>
            <person name="Call D."/>
        </authorList>
    </citation>
    <scope>NUCLEOTIDE SEQUENCE [LARGE SCALE GENOMIC DNA]</scope>
    <source>
        <strain evidence="3 4">8380wG1</strain>
    </source>
</reference>
<keyword evidence="2" id="KW-0812">Transmembrane</keyword>